<feature type="compositionally biased region" description="Basic residues" evidence="1">
    <location>
        <begin position="390"/>
        <end position="411"/>
    </location>
</feature>
<evidence type="ECO:0000313" key="4">
    <source>
        <dbReference type="WBParaSite" id="ACAC_0000058501-mRNA-1"/>
    </source>
</evidence>
<name>A0A158P644_ANGCA</name>
<reference evidence="4" key="2">
    <citation type="submission" date="2016-04" db="UniProtKB">
        <authorList>
            <consortium name="WormBaseParasite"/>
        </authorList>
    </citation>
    <scope>IDENTIFICATION</scope>
</reference>
<keyword evidence="3" id="KW-1185">Reference proteome</keyword>
<dbReference type="AlphaFoldDB" id="A0A158P644"/>
<feature type="region of interest" description="Disordered" evidence="1">
    <location>
        <begin position="256"/>
        <end position="298"/>
    </location>
</feature>
<dbReference type="PANTHER" id="PTHR38630">
    <property type="entry name" value="PROTEIN CBG12780"/>
    <property type="match status" value="1"/>
</dbReference>
<dbReference type="PANTHER" id="PTHR38630:SF1">
    <property type="entry name" value="DEK_C DOMAIN-CONTAINING PROTEIN-RELATED"/>
    <property type="match status" value="1"/>
</dbReference>
<evidence type="ECO:0000256" key="1">
    <source>
        <dbReference type="SAM" id="MobiDB-lite"/>
    </source>
</evidence>
<proteinExistence type="predicted"/>
<dbReference type="Pfam" id="PF24983">
    <property type="entry name" value="DUF7774"/>
    <property type="match status" value="1"/>
</dbReference>
<protein>
    <recommendedName>
        <fullName evidence="2">DUF7774 domain-containing protein</fullName>
    </recommendedName>
</protein>
<reference evidence="3" key="1">
    <citation type="submission" date="2012-09" db="EMBL/GenBank/DDBJ databases">
        <authorList>
            <person name="Martin A.A."/>
        </authorList>
    </citation>
    <scope>NUCLEOTIDE SEQUENCE</scope>
</reference>
<dbReference type="Proteomes" id="UP000035642">
    <property type="component" value="Unassembled WGS sequence"/>
</dbReference>
<feature type="region of interest" description="Disordered" evidence="1">
    <location>
        <begin position="355"/>
        <end position="411"/>
    </location>
</feature>
<feature type="compositionally biased region" description="Polar residues" evidence="1">
    <location>
        <begin position="367"/>
        <end position="382"/>
    </location>
</feature>
<dbReference type="WBParaSite" id="ACAC_0000058501-mRNA-1">
    <property type="protein sequence ID" value="ACAC_0000058501-mRNA-1"/>
    <property type="gene ID" value="ACAC_0000058501"/>
</dbReference>
<sequence length="411" mass="47493">MNTLQFFQRARKNDVEEFETVNVTLRPATTKMRQAKLRWKRVDDKQEVDVRQLNRDDRDLVILEYVICSFVSAGGKTITNCSSGAYKPELAPSPKKISELKKKIALLERKDTEARITEGSVDEDDKPTSQQEAIALRGLAIMKRNQILEQVLKPHEAHILSHFFQDETLRPNKMIVKLIDKAFAYGIEVLLMRPDLFEDVVDNELRLFMLDSARAKRIFLDCMLLHPEYVPISWGGDVLAKRQQLHQIFTQKAASKSMENERVTRDGLKENREGRNSRTQTALFHRKSPASKSSREAVKDVINRSLSPTVEEEKGRTQDFDFIKADGYENEGKFLQREVKQEKVFRKKIENTIQESADARAKPMPVPTNQIPNQRTLGQNRISTEESGRRMSRNRKPKLRSGKRRDRTGNE</sequence>
<organism evidence="3 4">
    <name type="scientific">Angiostrongylus cantonensis</name>
    <name type="common">Rat lungworm</name>
    <dbReference type="NCBI Taxonomy" id="6313"/>
    <lineage>
        <taxon>Eukaryota</taxon>
        <taxon>Metazoa</taxon>
        <taxon>Ecdysozoa</taxon>
        <taxon>Nematoda</taxon>
        <taxon>Chromadorea</taxon>
        <taxon>Rhabditida</taxon>
        <taxon>Rhabditina</taxon>
        <taxon>Rhabditomorpha</taxon>
        <taxon>Strongyloidea</taxon>
        <taxon>Metastrongylidae</taxon>
        <taxon>Angiostrongylus</taxon>
    </lineage>
</organism>
<evidence type="ECO:0000313" key="3">
    <source>
        <dbReference type="Proteomes" id="UP000035642"/>
    </source>
</evidence>
<accession>A0A158P644</accession>
<dbReference type="InterPro" id="IPR056676">
    <property type="entry name" value="DUF7774"/>
</dbReference>
<feature type="domain" description="DUF7774" evidence="2">
    <location>
        <begin position="128"/>
        <end position="223"/>
    </location>
</feature>
<evidence type="ECO:0000259" key="2">
    <source>
        <dbReference type="Pfam" id="PF24983"/>
    </source>
</evidence>
<feature type="compositionally biased region" description="Basic and acidic residues" evidence="1">
    <location>
        <begin position="258"/>
        <end position="276"/>
    </location>
</feature>
<dbReference type="STRING" id="6313.A0A158P644"/>